<dbReference type="InterPro" id="IPR004045">
    <property type="entry name" value="Glutathione_S-Trfase_N"/>
</dbReference>
<dbReference type="InterPro" id="IPR010987">
    <property type="entry name" value="Glutathione-S-Trfase_C-like"/>
</dbReference>
<dbReference type="SUPFAM" id="SSF47616">
    <property type="entry name" value="GST C-terminal domain-like"/>
    <property type="match status" value="1"/>
</dbReference>
<evidence type="ECO:0000256" key="1">
    <source>
        <dbReference type="ARBA" id="ARBA00012452"/>
    </source>
</evidence>
<dbReference type="InterPro" id="IPR036249">
    <property type="entry name" value="Thioredoxin-like_sf"/>
</dbReference>
<dbReference type="SUPFAM" id="SSF52833">
    <property type="entry name" value="Thioredoxin-like"/>
    <property type="match status" value="1"/>
</dbReference>
<reference evidence="6 7" key="1">
    <citation type="submission" date="2019-04" db="EMBL/GenBank/DDBJ databases">
        <authorList>
            <person name="Li Y."/>
            <person name="Wang J."/>
        </authorList>
    </citation>
    <scope>NUCLEOTIDE SEQUENCE [LARGE SCALE GENOMIC DNA]</scope>
    <source>
        <strain evidence="6 7">DSM 14668</strain>
    </source>
</reference>
<dbReference type="Pfam" id="PF14497">
    <property type="entry name" value="GST_C_3"/>
    <property type="match status" value="1"/>
</dbReference>
<accession>A0A4U1IWR3</accession>
<proteinExistence type="predicted"/>
<dbReference type="GO" id="GO:0006749">
    <property type="term" value="P:glutathione metabolic process"/>
    <property type="evidence" value="ECO:0007669"/>
    <property type="project" value="TreeGrafter"/>
</dbReference>
<feature type="domain" description="GST N-terminal" evidence="4">
    <location>
        <begin position="3"/>
        <end position="82"/>
    </location>
</feature>
<feature type="domain" description="GST C-terminal" evidence="5">
    <location>
        <begin position="84"/>
        <end position="200"/>
    </location>
</feature>
<evidence type="ECO:0000313" key="7">
    <source>
        <dbReference type="Proteomes" id="UP000309215"/>
    </source>
</evidence>
<dbReference type="PROSITE" id="PS50404">
    <property type="entry name" value="GST_NTER"/>
    <property type="match status" value="1"/>
</dbReference>
<evidence type="ECO:0000259" key="5">
    <source>
        <dbReference type="PROSITE" id="PS50405"/>
    </source>
</evidence>
<gene>
    <name evidence="6" type="ORF">E8A74_39695</name>
</gene>
<dbReference type="AlphaFoldDB" id="A0A4U1IWR3"/>
<dbReference type="InterPro" id="IPR004046">
    <property type="entry name" value="GST_C"/>
</dbReference>
<dbReference type="EMBL" id="SSMQ01000062">
    <property type="protein sequence ID" value="TKC98921.1"/>
    <property type="molecule type" value="Genomic_DNA"/>
</dbReference>
<comment type="catalytic activity">
    <reaction evidence="3">
        <text>RX + glutathione = an S-substituted glutathione + a halide anion + H(+)</text>
        <dbReference type="Rhea" id="RHEA:16437"/>
        <dbReference type="ChEBI" id="CHEBI:15378"/>
        <dbReference type="ChEBI" id="CHEBI:16042"/>
        <dbReference type="ChEBI" id="CHEBI:17792"/>
        <dbReference type="ChEBI" id="CHEBI:57925"/>
        <dbReference type="ChEBI" id="CHEBI:90779"/>
        <dbReference type="EC" id="2.5.1.18"/>
    </reaction>
</comment>
<dbReference type="OrthoDB" id="5505436at2"/>
<dbReference type="Gene3D" id="1.20.1050.10">
    <property type="match status" value="1"/>
</dbReference>
<dbReference type="SFLD" id="SFLDG01205">
    <property type="entry name" value="AMPS.1"/>
    <property type="match status" value="1"/>
</dbReference>
<dbReference type="InterPro" id="IPR036282">
    <property type="entry name" value="Glutathione-S-Trfase_C_sf"/>
</dbReference>
<evidence type="ECO:0000256" key="2">
    <source>
        <dbReference type="ARBA" id="ARBA00022679"/>
    </source>
</evidence>
<keyword evidence="7" id="KW-1185">Reference proteome</keyword>
<dbReference type="SFLD" id="SFLDG00363">
    <property type="entry name" value="AMPS_(cytGST):_Alpha-__Mu-__Pi"/>
    <property type="match status" value="1"/>
</dbReference>
<name>A0A4U1IWR3_9BACT</name>
<dbReference type="Pfam" id="PF02798">
    <property type="entry name" value="GST_N"/>
    <property type="match status" value="1"/>
</dbReference>
<dbReference type="SFLD" id="SFLDS00019">
    <property type="entry name" value="Glutathione_Transferase_(cytos"/>
    <property type="match status" value="1"/>
</dbReference>
<protein>
    <recommendedName>
        <fullName evidence="1">glutathione transferase</fullName>
        <ecNumber evidence="1">2.5.1.18</ecNumber>
    </recommendedName>
</protein>
<comment type="caution">
    <text evidence="6">The sequence shown here is derived from an EMBL/GenBank/DDBJ whole genome shotgun (WGS) entry which is preliminary data.</text>
</comment>
<dbReference type="GO" id="GO:0004364">
    <property type="term" value="F:glutathione transferase activity"/>
    <property type="evidence" value="ECO:0007669"/>
    <property type="project" value="UniProtKB-EC"/>
</dbReference>
<dbReference type="CDD" id="cd03039">
    <property type="entry name" value="GST_N_Sigma_like"/>
    <property type="match status" value="1"/>
</dbReference>
<dbReference type="EC" id="2.5.1.18" evidence="1"/>
<dbReference type="PANTHER" id="PTHR11571:SF224">
    <property type="entry name" value="HEMATOPOIETIC PROSTAGLANDIN D SYNTHASE"/>
    <property type="match status" value="1"/>
</dbReference>
<dbReference type="RefSeq" id="WP_136934329.1">
    <property type="nucleotide sequence ID" value="NZ_SSMQ01000062.1"/>
</dbReference>
<organism evidence="6 7">
    <name type="scientific">Polyangium fumosum</name>
    <dbReference type="NCBI Taxonomy" id="889272"/>
    <lineage>
        <taxon>Bacteria</taxon>
        <taxon>Pseudomonadati</taxon>
        <taxon>Myxococcota</taxon>
        <taxon>Polyangia</taxon>
        <taxon>Polyangiales</taxon>
        <taxon>Polyangiaceae</taxon>
        <taxon>Polyangium</taxon>
    </lineage>
</organism>
<keyword evidence="2 6" id="KW-0808">Transferase</keyword>
<dbReference type="PANTHER" id="PTHR11571">
    <property type="entry name" value="GLUTATHIONE S-TRANSFERASE"/>
    <property type="match status" value="1"/>
</dbReference>
<evidence type="ECO:0000256" key="3">
    <source>
        <dbReference type="ARBA" id="ARBA00047960"/>
    </source>
</evidence>
<evidence type="ECO:0000259" key="4">
    <source>
        <dbReference type="PROSITE" id="PS50404"/>
    </source>
</evidence>
<dbReference type="Gene3D" id="3.40.30.10">
    <property type="entry name" value="Glutaredoxin"/>
    <property type="match status" value="1"/>
</dbReference>
<evidence type="ECO:0000313" key="6">
    <source>
        <dbReference type="EMBL" id="TKC98921.1"/>
    </source>
</evidence>
<dbReference type="InterPro" id="IPR040079">
    <property type="entry name" value="Glutathione_S-Trfase"/>
</dbReference>
<dbReference type="PROSITE" id="PS50405">
    <property type="entry name" value="GST_CTER"/>
    <property type="match status" value="1"/>
</dbReference>
<dbReference type="Proteomes" id="UP000309215">
    <property type="component" value="Unassembled WGS sequence"/>
</dbReference>
<dbReference type="InterPro" id="IPR050213">
    <property type="entry name" value="GST_superfamily"/>
</dbReference>
<sequence>MSTSYELLYFPLRGRAEPLRLMFATANVPFTNTPVTNWPELKPKMPLGQLPVLVERSDAGERKIAQSMAIMRHLARVFDLAGKDEAEKTNADVAAETLNDWRTKFAPVQFAAFMQTDQAVIEKYWADLPATLRTVEGLLGSCTWFGGGESPTYADVLAFDTLDNHLSTKPESLADFPKLRALHERLRALPSVAAYLEKRA</sequence>